<dbReference type="InterPro" id="IPR050183">
    <property type="entry name" value="DsbB"/>
</dbReference>
<dbReference type="PANTHER" id="PTHR36570:SF3">
    <property type="entry name" value="DISULFIDE BOND FORMATION PROTEIN B"/>
    <property type="match status" value="1"/>
</dbReference>
<dbReference type="InterPro" id="IPR003752">
    <property type="entry name" value="DiS_bond_form_DsbB/BdbC"/>
</dbReference>
<keyword evidence="6 14" id="KW-0812">Transmembrane</keyword>
<evidence type="ECO:0000256" key="1">
    <source>
        <dbReference type="ARBA" id="ARBA00004429"/>
    </source>
</evidence>
<protein>
    <recommendedName>
        <fullName evidence="14">Disulfide bond formation protein B</fullName>
    </recommendedName>
    <alternativeName>
        <fullName evidence="14">Disulfide oxidoreductase</fullName>
    </alternativeName>
</protein>
<keyword evidence="12 14" id="KW-0143">Chaperone</keyword>
<evidence type="ECO:0000256" key="4">
    <source>
        <dbReference type="ARBA" id="ARBA00022475"/>
    </source>
</evidence>
<feature type="topological domain" description="Cytoplasmic" evidence="14">
    <location>
        <begin position="161"/>
        <end position="167"/>
    </location>
</feature>
<comment type="caution">
    <text evidence="15">The sequence shown here is derived from an EMBL/GenBank/DDBJ whole genome shotgun (WGS) entry which is preliminary data.</text>
</comment>
<evidence type="ECO:0000256" key="9">
    <source>
        <dbReference type="ARBA" id="ARBA00023002"/>
    </source>
</evidence>
<comment type="subcellular location">
    <subcellularLocation>
        <location evidence="1">Cell inner membrane</location>
        <topology evidence="1">Multi-pass membrane protein</topology>
    </subcellularLocation>
    <subcellularLocation>
        <location evidence="14">Cell membrane</location>
        <topology evidence="14">Multi-pass membrane protein</topology>
    </subcellularLocation>
</comment>
<evidence type="ECO:0000256" key="8">
    <source>
        <dbReference type="ARBA" id="ARBA00022989"/>
    </source>
</evidence>
<evidence type="ECO:0000256" key="6">
    <source>
        <dbReference type="ARBA" id="ARBA00022692"/>
    </source>
</evidence>
<comment type="caution">
    <text evidence="14">Lacks conserved residue(s) required for the propagation of feature annotation.</text>
</comment>
<evidence type="ECO:0000256" key="3">
    <source>
        <dbReference type="ARBA" id="ARBA00022448"/>
    </source>
</evidence>
<keyword evidence="11 14" id="KW-1015">Disulfide bond</keyword>
<dbReference type="Gene3D" id="1.20.1550.10">
    <property type="entry name" value="DsbB-like"/>
    <property type="match status" value="1"/>
</dbReference>
<dbReference type="Pfam" id="PF02600">
    <property type="entry name" value="DsbB"/>
    <property type="match status" value="1"/>
</dbReference>
<keyword evidence="7 14" id="KW-0249">Electron transport</keyword>
<evidence type="ECO:0000256" key="2">
    <source>
        <dbReference type="ARBA" id="ARBA00008823"/>
    </source>
</evidence>
<evidence type="ECO:0000313" key="16">
    <source>
        <dbReference type="Proteomes" id="UP000054785"/>
    </source>
</evidence>
<name>A0A0W0U3I8_9GAMM</name>
<feature type="topological domain" description="Periplasmic" evidence="14">
    <location>
        <begin position="27"/>
        <end position="44"/>
    </location>
</feature>
<comment type="function">
    <text evidence="14">Required for disulfide bond formation in some periplasmic proteins. Acts by oxidizing the DsbA protein.</text>
</comment>
<gene>
    <name evidence="14" type="primary">dsbB</name>
    <name evidence="15" type="ORF">Lgee_0664</name>
</gene>
<dbReference type="SUPFAM" id="SSF158442">
    <property type="entry name" value="DsbB-like"/>
    <property type="match status" value="1"/>
</dbReference>
<evidence type="ECO:0000256" key="5">
    <source>
        <dbReference type="ARBA" id="ARBA00022519"/>
    </source>
</evidence>
<dbReference type="GO" id="GO:0009055">
    <property type="term" value="F:electron transfer activity"/>
    <property type="evidence" value="ECO:0007669"/>
    <property type="project" value="UniProtKB-UniRule"/>
</dbReference>
<keyword evidence="16" id="KW-1185">Reference proteome</keyword>
<evidence type="ECO:0000256" key="13">
    <source>
        <dbReference type="ARBA" id="ARBA00023284"/>
    </source>
</evidence>
<comment type="similarity">
    <text evidence="2 14">Belongs to the DsbB family.</text>
</comment>
<keyword evidence="5" id="KW-0997">Cell inner membrane</keyword>
<dbReference type="Proteomes" id="UP000054785">
    <property type="component" value="Unassembled WGS sequence"/>
</dbReference>
<dbReference type="InterPro" id="IPR022920">
    <property type="entry name" value="Disulphide_bond_form_DsbB"/>
</dbReference>
<keyword evidence="13 14" id="KW-0676">Redox-active center</keyword>
<evidence type="ECO:0000256" key="11">
    <source>
        <dbReference type="ARBA" id="ARBA00023157"/>
    </source>
</evidence>
<dbReference type="PANTHER" id="PTHR36570">
    <property type="entry name" value="DISULFIDE BOND FORMATION PROTEIN B"/>
    <property type="match status" value="1"/>
</dbReference>
<evidence type="ECO:0000256" key="10">
    <source>
        <dbReference type="ARBA" id="ARBA00023136"/>
    </source>
</evidence>
<dbReference type="InterPro" id="IPR023380">
    <property type="entry name" value="DsbB-like_sf"/>
</dbReference>
<evidence type="ECO:0000256" key="12">
    <source>
        <dbReference type="ARBA" id="ARBA00023186"/>
    </source>
</evidence>
<keyword evidence="3 14" id="KW-0813">Transport</keyword>
<keyword evidence="9 14" id="KW-0560">Oxidoreductase</keyword>
<sequence>MKRFQALSPDVLLTGISALMLAASFWFQYVQGLSPCPLCIMQRLCVALLLLSGLVLSVSKRPMLRAFLWLFQTLMALAGIFFAARQLWLQSLPPANLPACMPDLSLLLRYFPLQDVLHALFWGSGDCAEKEWSWLGISMPGWVLFYFVGVVLVSAVFFARETGHKKR</sequence>
<keyword evidence="8 14" id="KW-1133">Transmembrane helix</keyword>
<dbReference type="PATRIC" id="fig|45065.4.peg.706"/>
<dbReference type="OrthoDB" id="3711263at2"/>
<dbReference type="EMBL" id="LNYC01000020">
    <property type="protein sequence ID" value="KTD02335.1"/>
    <property type="molecule type" value="Genomic_DNA"/>
</dbReference>
<accession>A0A0W0U3I8</accession>
<dbReference type="AlphaFoldDB" id="A0A0W0U3I8"/>
<dbReference type="HAMAP" id="MF_00286">
    <property type="entry name" value="DsbB"/>
    <property type="match status" value="1"/>
</dbReference>
<evidence type="ECO:0000256" key="14">
    <source>
        <dbReference type="HAMAP-Rule" id="MF_00286"/>
    </source>
</evidence>
<dbReference type="GO" id="GO:0005886">
    <property type="term" value="C:plasma membrane"/>
    <property type="evidence" value="ECO:0007669"/>
    <property type="project" value="UniProtKB-SubCell"/>
</dbReference>
<keyword evidence="10 14" id="KW-0472">Membrane</keyword>
<reference evidence="15 16" key="1">
    <citation type="submission" date="2015-11" db="EMBL/GenBank/DDBJ databases">
        <title>Genomic analysis of 38 Legionella species identifies large and diverse effector repertoires.</title>
        <authorList>
            <person name="Burstein D."/>
            <person name="Amaro F."/>
            <person name="Zusman T."/>
            <person name="Lifshitz Z."/>
            <person name="Cohen O."/>
            <person name="Gilbert J.A."/>
            <person name="Pupko T."/>
            <person name="Shuman H.A."/>
            <person name="Segal G."/>
        </authorList>
    </citation>
    <scope>NUCLEOTIDE SEQUENCE [LARGE SCALE GENOMIC DNA]</scope>
    <source>
        <strain evidence="15 16">ATCC 49504</strain>
    </source>
</reference>
<keyword evidence="4 14" id="KW-1003">Cell membrane</keyword>
<dbReference type="STRING" id="45065.Lgee_0664"/>
<feature type="disulfide bond" description="Redox-active" evidence="14">
    <location>
        <begin position="36"/>
        <end position="39"/>
    </location>
</feature>
<evidence type="ECO:0000256" key="7">
    <source>
        <dbReference type="ARBA" id="ARBA00022982"/>
    </source>
</evidence>
<organism evidence="15 16">
    <name type="scientific">Legionella geestiana</name>
    <dbReference type="NCBI Taxonomy" id="45065"/>
    <lineage>
        <taxon>Bacteria</taxon>
        <taxon>Pseudomonadati</taxon>
        <taxon>Pseudomonadota</taxon>
        <taxon>Gammaproteobacteria</taxon>
        <taxon>Legionellales</taxon>
        <taxon>Legionellaceae</taxon>
        <taxon>Legionella</taxon>
    </lineage>
</organism>
<proteinExistence type="inferred from homology"/>
<feature type="topological domain" description="Cytoplasmic" evidence="14">
    <location>
        <begin position="1"/>
        <end position="9"/>
    </location>
</feature>
<evidence type="ECO:0000313" key="15">
    <source>
        <dbReference type="EMBL" id="KTD02335.1"/>
    </source>
</evidence>
<dbReference type="GO" id="GO:0006457">
    <property type="term" value="P:protein folding"/>
    <property type="evidence" value="ECO:0007669"/>
    <property type="project" value="InterPro"/>
</dbReference>
<dbReference type="GO" id="GO:0015035">
    <property type="term" value="F:protein-disulfide reductase activity"/>
    <property type="evidence" value="ECO:0007669"/>
    <property type="project" value="UniProtKB-UniRule"/>
</dbReference>
<dbReference type="RefSeq" id="WP_051550821.1">
    <property type="nucleotide sequence ID" value="NZ_CAAAHN010000009.1"/>
</dbReference>